<evidence type="ECO:0000256" key="11">
    <source>
        <dbReference type="ARBA" id="ARBA00023128"/>
    </source>
</evidence>
<comment type="caution">
    <text evidence="17">The sequence shown here is derived from an EMBL/GenBank/DDBJ whole genome shotgun (WGS) entry which is preliminary data.</text>
</comment>
<dbReference type="SUPFAM" id="SSF103506">
    <property type="entry name" value="Mitochondrial carrier"/>
    <property type="match status" value="1"/>
</dbReference>
<evidence type="ECO:0000256" key="12">
    <source>
        <dbReference type="ARBA" id="ARBA00023136"/>
    </source>
</evidence>
<dbReference type="GeneID" id="66118040"/>
<organism evidence="17 18">
    <name type="scientific">Scheffersomyces spartinae</name>
    <dbReference type="NCBI Taxonomy" id="45513"/>
    <lineage>
        <taxon>Eukaryota</taxon>
        <taxon>Fungi</taxon>
        <taxon>Dikarya</taxon>
        <taxon>Ascomycota</taxon>
        <taxon>Saccharomycotina</taxon>
        <taxon>Pichiomycetes</taxon>
        <taxon>Debaryomycetaceae</taxon>
        <taxon>Scheffersomyces</taxon>
    </lineage>
</organism>
<dbReference type="RefSeq" id="XP_043050000.1">
    <property type="nucleotide sequence ID" value="XM_043195334.1"/>
</dbReference>
<dbReference type="GO" id="GO:0043490">
    <property type="term" value="P:malate-aspartate shuttle"/>
    <property type="evidence" value="ECO:0007669"/>
    <property type="project" value="TreeGrafter"/>
</dbReference>
<sequence>MSLSTAVFGERKAVEIFDEFASGKSGEPQLSLKEFTAIFAPFKLDDVAEQSYSLLYLLADKSKKGYVNKTDFVDFIKTITSDDGEFKLLFDYFSRGSDKITYGNLVDSLSKINLSIDPSYHPKTNKLNWKYLDRFFESSAMEFSDFVSLINYLPVTKLIGGFDIMNNQDGYITKEQLVSLLTNNLNHKLSHKMKVNLDTLPEFFHKDKFTLSNVLLIYNALSKVDLINEVVANTPPESADVDDIVMTKNDLYVHLNDHLLKSSNFKPITTMEIDLLFFLIDKDHKEISRRELISVLNPNYYNNVATLYSVFQHPASKPVQDDNFSLLPIFDSLYSFFLGSIAGCIGATVVYPIDMVKTRMQAQRKNALYKNSLDCFKKIVAQEGIKGLYSGLGAQLVGVAPEKAIKLTINDLVRGIGTDSETGKITMPWEILAGSSAGACQVIFTNPLEIVKIRLQMQGNKEKASLKLGEIPHKHLSAGQIVKQLGMKGLYKGASACLLRDVPFSAIYFPTYANLKKYLFNFDPEDPTKNHSLDSWQLLVAGAMAGAPSAFFTTPADVIKTRLQVESKKHETKYLGITHAARTILREEGIGAFFKGSIARVFRSSPQFGFTLASYELLQKLFPLHPAQTKESNFKAVVGYPAVYDLTNEQAYLKNRTCYLNRDEFFKLKGLKSVTSDTDTTKAKLSDALIKLPTEYIYKSQDALKLLMDIDYKFGNFNYDAYQKYIAKK</sequence>
<name>A0A9P7VAM4_9ASCO</name>
<dbReference type="Pfam" id="PF00153">
    <property type="entry name" value="Mito_carr"/>
    <property type="match status" value="3"/>
</dbReference>
<evidence type="ECO:0000256" key="16">
    <source>
        <dbReference type="PROSITE-ProRule" id="PRU00282"/>
    </source>
</evidence>
<keyword evidence="6 16" id="KW-0812">Transmembrane</keyword>
<dbReference type="AlphaFoldDB" id="A0A9P7VAM4"/>
<evidence type="ECO:0000256" key="3">
    <source>
        <dbReference type="ARBA" id="ARBA00006375"/>
    </source>
</evidence>
<proteinExistence type="inferred from homology"/>
<feature type="repeat" description="Solcar" evidence="16">
    <location>
        <begin position="425"/>
        <end position="518"/>
    </location>
</feature>
<dbReference type="SUPFAM" id="SSF47473">
    <property type="entry name" value="EF-hand"/>
    <property type="match status" value="2"/>
</dbReference>
<comment type="function">
    <text evidence="1">Mitochondrial transporter that mediates uptake of thiamine pyrophosphate (ThPP) into mitochondria.</text>
</comment>
<keyword evidence="7" id="KW-0677">Repeat</keyword>
<evidence type="ECO:0000313" key="17">
    <source>
        <dbReference type="EMBL" id="KAG7194453.1"/>
    </source>
</evidence>
<feature type="repeat" description="Solcar" evidence="16">
    <location>
        <begin position="330"/>
        <end position="416"/>
    </location>
</feature>
<evidence type="ECO:0000256" key="6">
    <source>
        <dbReference type="ARBA" id="ARBA00022692"/>
    </source>
</evidence>
<feature type="repeat" description="Solcar" evidence="16">
    <location>
        <begin position="533"/>
        <end position="621"/>
    </location>
</feature>
<comment type="function">
    <text evidence="13">Calcium-dependent mitochondrial aspartate and glutamate carrier. Transport of glutamate in mitochondria is required for mitochondrial transamination reactions and ornithine synthesis. Plays also a role in malate-aspartate NADH shuttle, which is critical for growth on acetate and fatty acids.</text>
</comment>
<dbReference type="InterPro" id="IPR023395">
    <property type="entry name" value="MCP_dom_sf"/>
</dbReference>
<dbReference type="GO" id="GO:0015183">
    <property type="term" value="F:L-aspartate transmembrane transporter activity"/>
    <property type="evidence" value="ECO:0007669"/>
    <property type="project" value="TreeGrafter"/>
</dbReference>
<dbReference type="PRINTS" id="PR00926">
    <property type="entry name" value="MITOCARRIER"/>
</dbReference>
<evidence type="ECO:0000256" key="2">
    <source>
        <dbReference type="ARBA" id="ARBA00004448"/>
    </source>
</evidence>
<comment type="subcellular location">
    <subcellularLocation>
        <location evidence="2">Mitochondrion inner membrane</location>
        <topology evidence="2">Multi-pass membrane protein</topology>
    </subcellularLocation>
</comment>
<keyword evidence="18" id="KW-1185">Reference proteome</keyword>
<protein>
    <recommendedName>
        <fullName evidence="14">Mitochondrial aspartate-glutamate transporter AGC1</fullName>
    </recommendedName>
    <alternativeName>
        <fullName evidence="15">Aspartate-glutamate carrier 1</fullName>
    </alternativeName>
    <alternativeName>
        <fullName evidence="4">Mitochondrial thiamine pyrophosphate carrier 1</fullName>
    </alternativeName>
</protein>
<dbReference type="GO" id="GO:0005743">
    <property type="term" value="C:mitochondrial inner membrane"/>
    <property type="evidence" value="ECO:0007669"/>
    <property type="project" value="UniProtKB-SubCell"/>
</dbReference>
<evidence type="ECO:0000256" key="5">
    <source>
        <dbReference type="ARBA" id="ARBA00022448"/>
    </source>
</evidence>
<dbReference type="PROSITE" id="PS50920">
    <property type="entry name" value="SOLCAR"/>
    <property type="match status" value="3"/>
</dbReference>
<keyword evidence="11" id="KW-0496">Mitochondrion</keyword>
<dbReference type="InterPro" id="IPR051028">
    <property type="entry name" value="Mito_Solute_Carrier"/>
</dbReference>
<evidence type="ECO:0000256" key="9">
    <source>
        <dbReference type="ARBA" id="ARBA00022837"/>
    </source>
</evidence>
<dbReference type="EMBL" id="JAHMUF010000007">
    <property type="protein sequence ID" value="KAG7194453.1"/>
    <property type="molecule type" value="Genomic_DNA"/>
</dbReference>
<dbReference type="GO" id="GO:0005313">
    <property type="term" value="F:L-glutamate transmembrane transporter activity"/>
    <property type="evidence" value="ECO:0007669"/>
    <property type="project" value="TreeGrafter"/>
</dbReference>
<evidence type="ECO:0000256" key="1">
    <source>
        <dbReference type="ARBA" id="ARBA00002238"/>
    </source>
</evidence>
<keyword evidence="10" id="KW-1133">Transmembrane helix</keyword>
<evidence type="ECO:0000313" key="18">
    <source>
        <dbReference type="Proteomes" id="UP000790833"/>
    </source>
</evidence>
<dbReference type="FunFam" id="1.50.40.10:FF:000004">
    <property type="entry name" value="Calcium-binding mitochondrial carrier protein Aralar1"/>
    <property type="match status" value="1"/>
</dbReference>
<dbReference type="PANTHER" id="PTHR45678">
    <property type="entry name" value="MITOCHONDRIAL 2-OXODICARBOXYLATE CARRIER 1-RELATED"/>
    <property type="match status" value="1"/>
</dbReference>
<comment type="similarity">
    <text evidence="3">Belongs to the mitochondrial carrier (TC 2.A.29) family.</text>
</comment>
<dbReference type="PANTHER" id="PTHR45678:SF9">
    <property type="entry name" value="CALCIUM-BINDING MITOCHONDRIAL CARRIER PROTEIN ARALAR1"/>
    <property type="match status" value="1"/>
</dbReference>
<evidence type="ECO:0000256" key="8">
    <source>
        <dbReference type="ARBA" id="ARBA00022792"/>
    </source>
</evidence>
<keyword evidence="8" id="KW-0999">Mitochondrion inner membrane</keyword>
<dbReference type="InterPro" id="IPR002067">
    <property type="entry name" value="MCP"/>
</dbReference>
<evidence type="ECO:0000256" key="15">
    <source>
        <dbReference type="ARBA" id="ARBA00082232"/>
    </source>
</evidence>
<reference evidence="17" key="1">
    <citation type="submission" date="2021-03" db="EMBL/GenBank/DDBJ databases">
        <authorList>
            <person name="Palmer J.M."/>
        </authorList>
    </citation>
    <scope>NUCLEOTIDE SEQUENCE</scope>
    <source>
        <strain evidence="17">ARV_011</strain>
    </source>
</reference>
<evidence type="ECO:0000256" key="10">
    <source>
        <dbReference type="ARBA" id="ARBA00022989"/>
    </source>
</evidence>
<evidence type="ECO:0000256" key="4">
    <source>
        <dbReference type="ARBA" id="ARBA00021935"/>
    </source>
</evidence>
<evidence type="ECO:0000256" key="14">
    <source>
        <dbReference type="ARBA" id="ARBA00073787"/>
    </source>
</evidence>
<dbReference type="Gene3D" id="1.10.238.10">
    <property type="entry name" value="EF-hand"/>
    <property type="match status" value="1"/>
</dbReference>
<evidence type="ECO:0000256" key="13">
    <source>
        <dbReference type="ARBA" id="ARBA00059916"/>
    </source>
</evidence>
<keyword evidence="5" id="KW-0813">Transport</keyword>
<dbReference type="Proteomes" id="UP000790833">
    <property type="component" value="Unassembled WGS sequence"/>
</dbReference>
<dbReference type="OrthoDB" id="2161at2759"/>
<keyword evidence="9" id="KW-0106">Calcium</keyword>
<dbReference type="InterPro" id="IPR011992">
    <property type="entry name" value="EF-hand-dom_pair"/>
</dbReference>
<evidence type="ECO:0000256" key="7">
    <source>
        <dbReference type="ARBA" id="ARBA00022737"/>
    </source>
</evidence>
<dbReference type="Gene3D" id="1.50.40.10">
    <property type="entry name" value="Mitochondrial carrier domain"/>
    <property type="match status" value="1"/>
</dbReference>
<accession>A0A9P7VAM4</accession>
<dbReference type="InterPro" id="IPR018108">
    <property type="entry name" value="MCP_transmembrane"/>
</dbReference>
<keyword evidence="12 16" id="KW-0472">Membrane</keyword>
<gene>
    <name evidence="17" type="primary">AGC1</name>
    <name evidence="17" type="ORF">KQ657_004666</name>
</gene>